<dbReference type="Pfam" id="PF01636">
    <property type="entry name" value="APH"/>
    <property type="match status" value="1"/>
</dbReference>
<organism evidence="2 3">
    <name type="scientific">Sphaerosporella brunnea</name>
    <dbReference type="NCBI Taxonomy" id="1250544"/>
    <lineage>
        <taxon>Eukaryota</taxon>
        <taxon>Fungi</taxon>
        <taxon>Dikarya</taxon>
        <taxon>Ascomycota</taxon>
        <taxon>Pezizomycotina</taxon>
        <taxon>Pezizomycetes</taxon>
        <taxon>Pezizales</taxon>
        <taxon>Pyronemataceae</taxon>
        <taxon>Sphaerosporella</taxon>
    </lineage>
</organism>
<name>A0A5J5EDR0_9PEZI</name>
<dbReference type="Gene3D" id="3.90.1200.10">
    <property type="match status" value="1"/>
</dbReference>
<dbReference type="EMBL" id="VXIS01000406">
    <property type="protein sequence ID" value="KAA8893745.1"/>
    <property type="molecule type" value="Genomic_DNA"/>
</dbReference>
<keyword evidence="3" id="KW-1185">Reference proteome</keyword>
<reference evidence="2 3" key="1">
    <citation type="submission" date="2019-09" db="EMBL/GenBank/DDBJ databases">
        <title>Draft genome of the ectomycorrhizal ascomycete Sphaerosporella brunnea.</title>
        <authorList>
            <consortium name="DOE Joint Genome Institute"/>
            <person name="Benucci G.M."/>
            <person name="Marozzi G."/>
            <person name="Antonielli L."/>
            <person name="Sanchez S."/>
            <person name="Marco P."/>
            <person name="Wang X."/>
            <person name="Falini L.B."/>
            <person name="Barry K."/>
            <person name="Haridas S."/>
            <person name="Lipzen A."/>
            <person name="Labutti K."/>
            <person name="Grigoriev I.V."/>
            <person name="Murat C."/>
            <person name="Martin F."/>
            <person name="Albertini E."/>
            <person name="Donnini D."/>
            <person name="Bonito G."/>
        </authorList>
    </citation>
    <scope>NUCLEOTIDE SEQUENCE [LARGE SCALE GENOMIC DNA]</scope>
    <source>
        <strain evidence="2 3">Sb_GMNB300</strain>
    </source>
</reference>
<dbReference type="InterPro" id="IPR002575">
    <property type="entry name" value="Aminoglycoside_PTrfase"/>
</dbReference>
<feature type="domain" description="Aminoglycoside phosphotransferase" evidence="1">
    <location>
        <begin position="57"/>
        <end position="229"/>
    </location>
</feature>
<sequence length="242" mass="27060">MLIAAFEKGPVIYQEWLGDTKVVRVSQNAVIKAGVQVLQIEAAAMRLIQEFKYDDHIEGLNAMGYIVMEYVPGTCLGDGAWRELSPITKAAVYDQLISYIQQLQAFSLPPDLRLGRIGDGLSIGSVFSHCGSGPFDSLAAFVRYFNLKLELTRRCGRAQGSDFTEEEFSPLTFIHGDIAEKNLILDPSGTLWLMDWALAGVYPAFFEWAAMQRQEWTKGFVDGLKARLVEKGFCDNMVDEEK</sequence>
<evidence type="ECO:0000259" key="1">
    <source>
        <dbReference type="Pfam" id="PF01636"/>
    </source>
</evidence>
<dbReference type="InterPro" id="IPR011009">
    <property type="entry name" value="Kinase-like_dom_sf"/>
</dbReference>
<evidence type="ECO:0000313" key="2">
    <source>
        <dbReference type="EMBL" id="KAA8893745.1"/>
    </source>
</evidence>
<dbReference type="InParanoid" id="A0A5J5EDR0"/>
<evidence type="ECO:0000313" key="3">
    <source>
        <dbReference type="Proteomes" id="UP000326924"/>
    </source>
</evidence>
<proteinExistence type="predicted"/>
<dbReference type="SUPFAM" id="SSF56112">
    <property type="entry name" value="Protein kinase-like (PK-like)"/>
    <property type="match status" value="1"/>
</dbReference>
<dbReference type="InterPro" id="IPR051678">
    <property type="entry name" value="AGP_Transferase"/>
</dbReference>
<dbReference type="PANTHER" id="PTHR21310">
    <property type="entry name" value="AMINOGLYCOSIDE PHOSPHOTRANSFERASE-RELATED-RELATED"/>
    <property type="match status" value="1"/>
</dbReference>
<protein>
    <recommendedName>
        <fullName evidence="1">Aminoglycoside phosphotransferase domain-containing protein</fullName>
    </recommendedName>
</protein>
<gene>
    <name evidence="2" type="ORF">FN846DRAFT_490146</name>
</gene>
<comment type="caution">
    <text evidence="2">The sequence shown here is derived from an EMBL/GenBank/DDBJ whole genome shotgun (WGS) entry which is preliminary data.</text>
</comment>
<accession>A0A5J5EDR0</accession>
<dbReference type="OrthoDB" id="3250044at2759"/>
<dbReference type="Proteomes" id="UP000326924">
    <property type="component" value="Unassembled WGS sequence"/>
</dbReference>
<dbReference type="PANTHER" id="PTHR21310:SF39">
    <property type="entry name" value="AMINOGLYCOSIDE PHOSPHOTRANSFERASE DOMAIN-CONTAINING PROTEIN"/>
    <property type="match status" value="1"/>
</dbReference>
<dbReference type="AlphaFoldDB" id="A0A5J5EDR0"/>